<evidence type="ECO:0000256" key="1">
    <source>
        <dbReference type="SAM" id="MobiDB-lite"/>
    </source>
</evidence>
<feature type="region of interest" description="Disordered" evidence="1">
    <location>
        <begin position="115"/>
        <end position="135"/>
    </location>
</feature>
<feature type="compositionally biased region" description="Basic and acidic residues" evidence="1">
    <location>
        <begin position="115"/>
        <end position="125"/>
    </location>
</feature>
<reference evidence="2 3" key="1">
    <citation type="submission" date="2017-06" db="EMBL/GenBank/DDBJ databases">
        <title>Genome sequencing of cyanobaciteial culture collection at National Institute for Environmental Studies (NIES).</title>
        <authorList>
            <person name="Hirose Y."/>
            <person name="Shimura Y."/>
            <person name="Fujisawa T."/>
            <person name="Nakamura Y."/>
            <person name="Kawachi M."/>
        </authorList>
    </citation>
    <scope>NUCLEOTIDE SEQUENCE [LARGE SCALE GENOMIC DNA]</scope>
    <source>
        <strain evidence="2 3">NIES-37</strain>
    </source>
</reference>
<keyword evidence="3" id="KW-1185">Reference proteome</keyword>
<dbReference type="KEGG" id="ttq:NIES37_49930"/>
<evidence type="ECO:0000313" key="3">
    <source>
        <dbReference type="Proteomes" id="UP000218785"/>
    </source>
</evidence>
<dbReference type="EMBL" id="AP018248">
    <property type="protein sequence ID" value="BAZ00995.1"/>
    <property type="molecule type" value="Genomic_DNA"/>
</dbReference>
<sequence length="135" mass="14553">MAKVNVSLTVQVVGGPTINVAKELAVEAYDKIDISIESGKDISVEVQPSEGKRISFLLIKSSIYSDANKNTKLSYGIDDAGKIDLDQPHFYLGSGVVSLLGSDPKILKFNFKNGSENKPENKAELEILVGRDATP</sequence>
<dbReference type="Proteomes" id="UP000218785">
    <property type="component" value="Chromosome"/>
</dbReference>
<organism evidence="2 3">
    <name type="scientific">Tolypothrix tenuis PCC 7101</name>
    <dbReference type="NCBI Taxonomy" id="231146"/>
    <lineage>
        <taxon>Bacteria</taxon>
        <taxon>Bacillati</taxon>
        <taxon>Cyanobacteriota</taxon>
        <taxon>Cyanophyceae</taxon>
        <taxon>Nostocales</taxon>
        <taxon>Tolypothrichaceae</taxon>
        <taxon>Tolypothrix</taxon>
    </lineage>
</organism>
<protein>
    <submittedName>
        <fullName evidence="2">Uncharacterized protein</fullName>
    </submittedName>
</protein>
<dbReference type="AlphaFoldDB" id="A0A1Z4N5M6"/>
<evidence type="ECO:0000313" key="2">
    <source>
        <dbReference type="EMBL" id="BAZ00995.1"/>
    </source>
</evidence>
<proteinExistence type="predicted"/>
<name>A0A1Z4N5M6_9CYAN</name>
<accession>A0A1Z4N5M6</accession>
<gene>
    <name evidence="2" type="ORF">NIES37_49930</name>
</gene>